<evidence type="ECO:0000313" key="1">
    <source>
        <dbReference type="EMBL" id="VXA89344.1"/>
    </source>
</evidence>
<dbReference type="EMBL" id="CABWLC010000022">
    <property type="protein sequence ID" value="VXA89344.1"/>
    <property type="molecule type" value="Genomic_DNA"/>
</dbReference>
<gene>
    <name evidence="1" type="ORF">AERO8C_90048</name>
</gene>
<organism evidence="1 2">
    <name type="scientific">Aeromonas veronii</name>
    <dbReference type="NCBI Taxonomy" id="654"/>
    <lineage>
        <taxon>Bacteria</taxon>
        <taxon>Pseudomonadati</taxon>
        <taxon>Pseudomonadota</taxon>
        <taxon>Gammaproteobacteria</taxon>
        <taxon>Aeromonadales</taxon>
        <taxon>Aeromonadaceae</taxon>
        <taxon>Aeromonas</taxon>
    </lineage>
</organism>
<sequence length="91" mass="9874">MGSPGSSYRPAWRPIPSPFSGYLLPGQACSSSTSAKIICAFYAAQAFSKSVNYTRCDGVAGDLPPSNNQLFNTCFHNGITKVIKYHFYSLL</sequence>
<dbReference type="Proteomes" id="UP000439123">
    <property type="component" value="Unassembled WGS sequence"/>
</dbReference>
<proteinExistence type="predicted"/>
<dbReference type="AlphaFoldDB" id="A0A653LDI3"/>
<evidence type="ECO:0000313" key="2">
    <source>
        <dbReference type="Proteomes" id="UP000439123"/>
    </source>
</evidence>
<protein>
    <submittedName>
        <fullName evidence="1">Uncharacterized protein</fullName>
    </submittedName>
</protein>
<reference evidence="1 2" key="1">
    <citation type="submission" date="2019-10" db="EMBL/GenBank/DDBJ databases">
        <authorList>
            <person name="Karimi E."/>
        </authorList>
    </citation>
    <scope>NUCLEOTIDE SEQUENCE [LARGE SCALE GENOMIC DNA]</scope>
    <source>
        <strain evidence="1">Aeromonas sp. 8C</strain>
    </source>
</reference>
<name>A0A653LDI3_AERVE</name>
<accession>A0A653LDI3</accession>